<comment type="caution">
    <text evidence="2">The sequence shown here is derived from an EMBL/GenBank/DDBJ whole genome shotgun (WGS) entry which is preliminary data.</text>
</comment>
<organism evidence="2 3">
    <name type="scientific">Haemaphysalis longicornis</name>
    <name type="common">Bush tick</name>
    <dbReference type="NCBI Taxonomy" id="44386"/>
    <lineage>
        <taxon>Eukaryota</taxon>
        <taxon>Metazoa</taxon>
        <taxon>Ecdysozoa</taxon>
        <taxon>Arthropoda</taxon>
        <taxon>Chelicerata</taxon>
        <taxon>Arachnida</taxon>
        <taxon>Acari</taxon>
        <taxon>Parasitiformes</taxon>
        <taxon>Ixodida</taxon>
        <taxon>Ixodoidea</taxon>
        <taxon>Ixodidae</taxon>
        <taxon>Haemaphysalinae</taxon>
        <taxon>Haemaphysalis</taxon>
    </lineage>
</organism>
<dbReference type="AlphaFoldDB" id="A0A9J6GN99"/>
<evidence type="ECO:0000259" key="1">
    <source>
        <dbReference type="Pfam" id="PF01431"/>
    </source>
</evidence>
<dbReference type="OrthoDB" id="6508287at2759"/>
<dbReference type="VEuPathDB" id="VectorBase:HLOH_048929"/>
<dbReference type="Gene3D" id="3.40.390.10">
    <property type="entry name" value="Collagenase (Catalytic Domain)"/>
    <property type="match status" value="1"/>
</dbReference>
<evidence type="ECO:0000313" key="3">
    <source>
        <dbReference type="Proteomes" id="UP000821853"/>
    </source>
</evidence>
<dbReference type="GO" id="GO:0016485">
    <property type="term" value="P:protein processing"/>
    <property type="evidence" value="ECO:0007669"/>
    <property type="project" value="TreeGrafter"/>
</dbReference>
<accession>A0A9J6GN99</accession>
<gene>
    <name evidence="2" type="ORF">HPB48_018175</name>
</gene>
<dbReference type="InterPro" id="IPR018497">
    <property type="entry name" value="Peptidase_M13_C"/>
</dbReference>
<sequence length="583" mass="65394">MNWIGDLAKMSSLRGHDEGVLLNRPLSMMRACLNRSGGEDDAVESLVDFVNSTDFAWPAEGEAELGMLNYSRPLRVILELAVLWALPLWFRVKLLPVNRSARRNRAVVISPSAIPVVWNELHAQITQYDDAYSSYLELYSSFFKYRRPSTRYKSFLEGSTTVQKDVFGNFSSHANALRIQPRLAELRSLPALVRKLAVEDWVNPLQSIYAAASPITAQDILLATNADLLTALDALTDCYTPEQLYFHTIWAFVQALGGLVSSHLSSALQGYEAGKIFIRFTCFEQVEMTYNVLLASINKAQYTRQEQISILALLENVRTVASEKLRSYSKLNSPLINELADLVEEMKTVVWPEDDFGSPGGFERYYGPPYNGTGDFFGQWHSSRLQLQHTLVHEDRQVDVAQIYELHPSQLFSYNPALNVMSVAVAALAPPYFYSKGTSAMTYGGLGYAYAKAIFEALESMTDLLHGGAVTEPFVASETEAFWNGSWCTVVGYKDWLCPQLPALVVAYETYVRFRNVSSDLPLEGMESYSPEQVFFFTFCHVSCYIGPLMTKVSEQCLTAAKHFEPFSKAFSCRRGSAMNGYA</sequence>
<feature type="domain" description="Peptidase M13 C-terminal" evidence="1">
    <location>
        <begin position="414"/>
        <end position="580"/>
    </location>
</feature>
<dbReference type="OMA" id="HFTHETI"/>
<name>A0A9J6GN99_HAELO</name>
<dbReference type="InterPro" id="IPR024079">
    <property type="entry name" value="MetalloPept_cat_dom_sf"/>
</dbReference>
<dbReference type="Gene3D" id="1.10.1380.10">
    <property type="entry name" value="Neutral endopeptidase , domain2"/>
    <property type="match status" value="1"/>
</dbReference>
<dbReference type="PROSITE" id="PS51885">
    <property type="entry name" value="NEPRILYSIN"/>
    <property type="match status" value="1"/>
</dbReference>
<dbReference type="Pfam" id="PF01431">
    <property type="entry name" value="Peptidase_M13"/>
    <property type="match status" value="1"/>
</dbReference>
<dbReference type="Proteomes" id="UP000821853">
    <property type="component" value="Chromosome 5"/>
</dbReference>
<keyword evidence="3" id="KW-1185">Reference proteome</keyword>
<dbReference type="GO" id="GO:0005886">
    <property type="term" value="C:plasma membrane"/>
    <property type="evidence" value="ECO:0007669"/>
    <property type="project" value="TreeGrafter"/>
</dbReference>
<dbReference type="InterPro" id="IPR042089">
    <property type="entry name" value="Peptidase_M13_dom_2"/>
</dbReference>
<protein>
    <recommendedName>
        <fullName evidence="1">Peptidase M13 C-terminal domain-containing protein</fullName>
    </recommendedName>
</protein>
<dbReference type="EMBL" id="JABSTR010000007">
    <property type="protein sequence ID" value="KAH9376039.1"/>
    <property type="molecule type" value="Genomic_DNA"/>
</dbReference>
<reference evidence="2 3" key="1">
    <citation type="journal article" date="2020" name="Cell">
        <title>Large-Scale Comparative Analyses of Tick Genomes Elucidate Their Genetic Diversity and Vector Capacities.</title>
        <authorList>
            <consortium name="Tick Genome and Microbiome Consortium (TIGMIC)"/>
            <person name="Jia N."/>
            <person name="Wang J."/>
            <person name="Shi W."/>
            <person name="Du L."/>
            <person name="Sun Y."/>
            <person name="Zhan W."/>
            <person name="Jiang J.F."/>
            <person name="Wang Q."/>
            <person name="Zhang B."/>
            <person name="Ji P."/>
            <person name="Bell-Sakyi L."/>
            <person name="Cui X.M."/>
            <person name="Yuan T.T."/>
            <person name="Jiang B.G."/>
            <person name="Yang W.F."/>
            <person name="Lam T.T."/>
            <person name="Chang Q.C."/>
            <person name="Ding S.J."/>
            <person name="Wang X.J."/>
            <person name="Zhu J.G."/>
            <person name="Ruan X.D."/>
            <person name="Zhao L."/>
            <person name="Wei J.T."/>
            <person name="Ye R.Z."/>
            <person name="Que T.C."/>
            <person name="Du C.H."/>
            <person name="Zhou Y.H."/>
            <person name="Cheng J.X."/>
            <person name="Dai P.F."/>
            <person name="Guo W.B."/>
            <person name="Han X.H."/>
            <person name="Huang E.J."/>
            <person name="Li L.F."/>
            <person name="Wei W."/>
            <person name="Gao Y.C."/>
            <person name="Liu J.Z."/>
            <person name="Shao H.Z."/>
            <person name="Wang X."/>
            <person name="Wang C.C."/>
            <person name="Yang T.C."/>
            <person name="Huo Q.B."/>
            <person name="Li W."/>
            <person name="Chen H.Y."/>
            <person name="Chen S.E."/>
            <person name="Zhou L.G."/>
            <person name="Ni X.B."/>
            <person name="Tian J.H."/>
            <person name="Sheng Y."/>
            <person name="Liu T."/>
            <person name="Pan Y.S."/>
            <person name="Xia L.Y."/>
            <person name="Li J."/>
            <person name="Zhao F."/>
            <person name="Cao W.C."/>
        </authorList>
    </citation>
    <scope>NUCLEOTIDE SEQUENCE [LARGE SCALE GENOMIC DNA]</scope>
    <source>
        <strain evidence="2">HaeL-2018</strain>
    </source>
</reference>
<evidence type="ECO:0000313" key="2">
    <source>
        <dbReference type="EMBL" id="KAH9376039.1"/>
    </source>
</evidence>
<dbReference type="SUPFAM" id="SSF55486">
    <property type="entry name" value="Metalloproteases ('zincins'), catalytic domain"/>
    <property type="match status" value="1"/>
</dbReference>
<dbReference type="PANTHER" id="PTHR11733:SF241">
    <property type="entry name" value="GH26575P-RELATED"/>
    <property type="match status" value="1"/>
</dbReference>
<dbReference type="InterPro" id="IPR000718">
    <property type="entry name" value="Peptidase_M13"/>
</dbReference>
<proteinExistence type="predicted"/>
<dbReference type="GO" id="GO:0004222">
    <property type="term" value="F:metalloendopeptidase activity"/>
    <property type="evidence" value="ECO:0007669"/>
    <property type="project" value="InterPro"/>
</dbReference>
<dbReference type="PANTHER" id="PTHR11733">
    <property type="entry name" value="ZINC METALLOPROTEASE FAMILY M13 NEPRILYSIN-RELATED"/>
    <property type="match status" value="1"/>
</dbReference>